<dbReference type="PANTHER" id="PTHR30632:SF14">
    <property type="entry name" value="TUNGSTATE_MOLYBDATE_CHROMATE-BINDING PROTEIN MODA"/>
    <property type="match status" value="1"/>
</dbReference>
<reference evidence="6 7" key="1">
    <citation type="submission" date="2018-01" db="EMBL/GenBank/DDBJ databases">
        <title>Genomic Sequence of Chromobacterium MWU13-2610 from wild cranberry bogs within the Cape Cod National Seashore.</title>
        <authorList>
            <person name="O'Hara-Hanley K."/>
            <person name="Soby S."/>
            <person name="Harrison A."/>
        </authorList>
    </citation>
    <scope>NUCLEOTIDE SEQUENCE [LARGE SCALE GENOMIC DNA]</scope>
    <source>
        <strain evidence="6 7">MWU13-2610</strain>
    </source>
</reference>
<evidence type="ECO:0000256" key="5">
    <source>
        <dbReference type="SAM" id="SignalP"/>
    </source>
</evidence>
<evidence type="ECO:0000256" key="3">
    <source>
        <dbReference type="ARBA" id="ARBA00022729"/>
    </source>
</evidence>
<feature type="signal peptide" evidence="5">
    <location>
        <begin position="1"/>
        <end position="19"/>
    </location>
</feature>
<feature type="chain" id="PRO_5014434229" evidence="5">
    <location>
        <begin position="20"/>
        <end position="247"/>
    </location>
</feature>
<proteinExistence type="inferred from homology"/>
<gene>
    <name evidence="6" type="primary">modA</name>
    <name evidence="6" type="ORF">C2134_18160</name>
</gene>
<accession>A0A2K4MJ71</accession>
<evidence type="ECO:0000256" key="2">
    <source>
        <dbReference type="ARBA" id="ARBA00022723"/>
    </source>
</evidence>
<comment type="caution">
    <text evidence="6">The sequence shown here is derived from an EMBL/GenBank/DDBJ whole genome shotgun (WGS) entry which is preliminary data.</text>
</comment>
<evidence type="ECO:0000313" key="7">
    <source>
        <dbReference type="Proteomes" id="UP000236416"/>
    </source>
</evidence>
<dbReference type="PANTHER" id="PTHR30632">
    <property type="entry name" value="MOLYBDATE-BINDING PERIPLASMIC PROTEIN"/>
    <property type="match status" value="1"/>
</dbReference>
<organism evidence="6 7">
    <name type="scientific">Chromobacterium sinusclupearum</name>
    <dbReference type="NCBI Taxonomy" id="2077146"/>
    <lineage>
        <taxon>Bacteria</taxon>
        <taxon>Pseudomonadati</taxon>
        <taxon>Pseudomonadota</taxon>
        <taxon>Betaproteobacteria</taxon>
        <taxon>Neisseriales</taxon>
        <taxon>Chromobacteriaceae</taxon>
        <taxon>Chromobacterium</taxon>
    </lineage>
</organism>
<dbReference type="GO" id="GO:0046872">
    <property type="term" value="F:metal ion binding"/>
    <property type="evidence" value="ECO:0007669"/>
    <property type="project" value="UniProtKB-KW"/>
</dbReference>
<dbReference type="AlphaFoldDB" id="A0A2K4MJ71"/>
<dbReference type="RefSeq" id="WP_103321502.1">
    <property type="nucleotide sequence ID" value="NZ_PPTF01000078.1"/>
</dbReference>
<keyword evidence="2 4" id="KW-0479">Metal-binding</keyword>
<keyword evidence="3 5" id="KW-0732">Signal</keyword>
<comment type="similarity">
    <text evidence="1">Belongs to the bacterial solute-binding protein ModA family.</text>
</comment>
<keyword evidence="7" id="KW-1185">Reference proteome</keyword>
<dbReference type="NCBIfam" id="TIGR01256">
    <property type="entry name" value="modA"/>
    <property type="match status" value="1"/>
</dbReference>
<dbReference type="Gene3D" id="3.40.190.10">
    <property type="entry name" value="Periplasmic binding protein-like II"/>
    <property type="match status" value="2"/>
</dbReference>
<evidence type="ECO:0000313" key="6">
    <source>
        <dbReference type="EMBL" id="POA97121.1"/>
    </source>
</evidence>
<evidence type="ECO:0000256" key="4">
    <source>
        <dbReference type="PIRSR" id="PIRSR004846-1"/>
    </source>
</evidence>
<dbReference type="Pfam" id="PF13531">
    <property type="entry name" value="SBP_bac_11"/>
    <property type="match status" value="1"/>
</dbReference>
<dbReference type="InterPro" id="IPR050682">
    <property type="entry name" value="ModA/WtpA"/>
</dbReference>
<sequence length="247" mass="27084">MPKILAGCLLACAWAFAHAAPVTVAAASNTEPALNEIVKKFTEKTGVTVKVAYGPAVALASQIANGAAYEIYISSSDEYTHKLQMQGRCLEEPRIFGLGSLVLWSLAADFHESGWLEWLRQGRGKIALPDPESSIYGQMVLYSLNHYQLAERLRPRFVRAPDVAHAAEMVASGKVAGGFVSKSQVLERSRLGKGHWVEIPPDSYPTIRQTVALLTPAAGHPQARQLFDYLFSPESQKIWRAYGYAKP</sequence>
<evidence type="ECO:0000256" key="1">
    <source>
        <dbReference type="ARBA" id="ARBA00009175"/>
    </source>
</evidence>
<dbReference type="GO" id="GO:0015689">
    <property type="term" value="P:molybdate ion transport"/>
    <property type="evidence" value="ECO:0007669"/>
    <property type="project" value="InterPro"/>
</dbReference>
<dbReference type="SUPFAM" id="SSF53850">
    <property type="entry name" value="Periplasmic binding protein-like II"/>
    <property type="match status" value="1"/>
</dbReference>
<dbReference type="EMBL" id="PPTF01000078">
    <property type="protein sequence ID" value="POA97121.1"/>
    <property type="molecule type" value="Genomic_DNA"/>
</dbReference>
<feature type="binding site" evidence="4">
    <location>
        <position position="163"/>
    </location>
    <ligand>
        <name>molybdate</name>
        <dbReference type="ChEBI" id="CHEBI:36264"/>
    </ligand>
</feature>
<name>A0A2K4MJ71_9NEIS</name>
<dbReference type="PIRSF" id="PIRSF004846">
    <property type="entry name" value="ModA"/>
    <property type="match status" value="1"/>
</dbReference>
<keyword evidence="4" id="KW-0500">Molybdenum</keyword>
<dbReference type="GO" id="GO:0030973">
    <property type="term" value="F:molybdate ion binding"/>
    <property type="evidence" value="ECO:0007669"/>
    <property type="project" value="TreeGrafter"/>
</dbReference>
<dbReference type="InterPro" id="IPR005950">
    <property type="entry name" value="ModA"/>
</dbReference>
<dbReference type="Proteomes" id="UP000236416">
    <property type="component" value="Unassembled WGS sequence"/>
</dbReference>
<protein>
    <submittedName>
        <fullName evidence="6">Molybdate ABC transporter substrate-binding protein</fullName>
    </submittedName>
</protein>